<name>A0ABW4S740_9RHOB</name>
<dbReference type="Pfam" id="PF02036">
    <property type="entry name" value="SCP2"/>
    <property type="match status" value="1"/>
</dbReference>
<reference evidence="3" key="1">
    <citation type="journal article" date="2019" name="Int. J. Syst. Evol. Microbiol.">
        <title>The Global Catalogue of Microorganisms (GCM) 10K type strain sequencing project: providing services to taxonomists for standard genome sequencing and annotation.</title>
        <authorList>
            <consortium name="The Broad Institute Genomics Platform"/>
            <consortium name="The Broad Institute Genome Sequencing Center for Infectious Disease"/>
            <person name="Wu L."/>
            <person name="Ma J."/>
        </authorList>
    </citation>
    <scope>NUCLEOTIDE SEQUENCE [LARGE SCALE GENOMIC DNA]</scope>
    <source>
        <strain evidence="3">CGMCC 4.7242</strain>
    </source>
</reference>
<sequence>MSDVITGAVDALNEKLGGRGFDGLAKFVIRDEGAVMIDQSGARAGDEEADVTLIASEETFRGILDGDVNPTTAFMMGKLKVEGNMGLAMKLGSVLS</sequence>
<protein>
    <submittedName>
        <fullName evidence="2">SCP2 sterol-binding domain-containing protein</fullName>
    </submittedName>
</protein>
<dbReference type="InterPro" id="IPR003033">
    <property type="entry name" value="SCP2_sterol-bd_dom"/>
</dbReference>
<dbReference type="SUPFAM" id="SSF55718">
    <property type="entry name" value="SCP-like"/>
    <property type="match status" value="1"/>
</dbReference>
<dbReference type="PANTHER" id="PTHR10094">
    <property type="entry name" value="STEROL CARRIER PROTEIN 2 SCP-2 FAMILY PROTEIN"/>
    <property type="match status" value="1"/>
</dbReference>
<keyword evidence="3" id="KW-1185">Reference proteome</keyword>
<dbReference type="EMBL" id="JBHUGH010000006">
    <property type="protein sequence ID" value="MFD1912397.1"/>
    <property type="molecule type" value="Genomic_DNA"/>
</dbReference>
<dbReference type="Proteomes" id="UP001597353">
    <property type="component" value="Unassembled WGS sequence"/>
</dbReference>
<evidence type="ECO:0000313" key="3">
    <source>
        <dbReference type="Proteomes" id="UP001597353"/>
    </source>
</evidence>
<comment type="caution">
    <text evidence="2">The sequence shown here is derived from an EMBL/GenBank/DDBJ whole genome shotgun (WGS) entry which is preliminary data.</text>
</comment>
<proteinExistence type="predicted"/>
<organism evidence="2 3">
    <name type="scientific">Halodurantibacterium flavum</name>
    <dbReference type="NCBI Taxonomy" id="1382802"/>
    <lineage>
        <taxon>Bacteria</taxon>
        <taxon>Pseudomonadati</taxon>
        <taxon>Pseudomonadota</taxon>
        <taxon>Alphaproteobacteria</taxon>
        <taxon>Rhodobacterales</taxon>
        <taxon>Paracoccaceae</taxon>
        <taxon>Halodurantibacterium</taxon>
    </lineage>
</organism>
<accession>A0ABW4S740</accession>
<evidence type="ECO:0000259" key="1">
    <source>
        <dbReference type="Pfam" id="PF02036"/>
    </source>
</evidence>
<gene>
    <name evidence="2" type="ORF">ACFSGJ_09230</name>
</gene>
<feature type="domain" description="SCP2" evidence="1">
    <location>
        <begin position="28"/>
        <end position="95"/>
    </location>
</feature>
<dbReference type="PANTHER" id="PTHR10094:SF25">
    <property type="entry name" value="SCP2 STEROL-BINDING DOMAIN-CONTAINING PROTEIN 1"/>
    <property type="match status" value="1"/>
</dbReference>
<dbReference type="RefSeq" id="WP_390260980.1">
    <property type="nucleotide sequence ID" value="NZ_JBHUGH010000006.1"/>
</dbReference>
<dbReference type="Gene3D" id="3.30.1050.10">
    <property type="entry name" value="SCP2 sterol-binding domain"/>
    <property type="match status" value="1"/>
</dbReference>
<dbReference type="InterPro" id="IPR036527">
    <property type="entry name" value="SCP2_sterol-bd_dom_sf"/>
</dbReference>
<evidence type="ECO:0000313" key="2">
    <source>
        <dbReference type="EMBL" id="MFD1912397.1"/>
    </source>
</evidence>